<dbReference type="RefSeq" id="XP_019846960.2">
    <property type="nucleotide sequence ID" value="XM_019991401.3"/>
</dbReference>
<dbReference type="GeneID" id="105229362"/>
<dbReference type="RefSeq" id="XP_011207924.2">
    <property type="nucleotide sequence ID" value="XM_011209622.4"/>
</dbReference>
<evidence type="ECO:0000256" key="1">
    <source>
        <dbReference type="SAM" id="SignalP"/>
    </source>
</evidence>
<evidence type="ECO:0000313" key="3">
    <source>
        <dbReference type="RefSeq" id="XP_011207924.2"/>
    </source>
</evidence>
<keyword evidence="1" id="KW-0732">Signal</keyword>
<name>A0A6J0RIR4_BACDO</name>
<dbReference type="RefSeq" id="XP_019846959.2">
    <property type="nucleotide sequence ID" value="XM_019991400.3"/>
</dbReference>
<gene>
    <name evidence="3 4 5 6" type="primary">LOC105229362</name>
</gene>
<evidence type="ECO:0000313" key="5">
    <source>
        <dbReference type="RefSeq" id="XP_019846960.2"/>
    </source>
</evidence>
<accession>A0A6J0RIR4</accession>
<organism evidence="2 5">
    <name type="scientific">Bactrocera dorsalis</name>
    <name type="common">Oriental fruit fly</name>
    <name type="synonym">Dacus dorsalis</name>
    <dbReference type="NCBI Taxonomy" id="27457"/>
    <lineage>
        <taxon>Eukaryota</taxon>
        <taxon>Metazoa</taxon>
        <taxon>Ecdysozoa</taxon>
        <taxon>Arthropoda</taxon>
        <taxon>Hexapoda</taxon>
        <taxon>Insecta</taxon>
        <taxon>Pterygota</taxon>
        <taxon>Neoptera</taxon>
        <taxon>Endopterygota</taxon>
        <taxon>Diptera</taxon>
        <taxon>Brachycera</taxon>
        <taxon>Muscomorpha</taxon>
        <taxon>Tephritoidea</taxon>
        <taxon>Tephritidae</taxon>
        <taxon>Bactrocera</taxon>
        <taxon>Bactrocera</taxon>
    </lineage>
</organism>
<feature type="chain" id="PRO_5045019117" evidence="1">
    <location>
        <begin position="24"/>
        <end position="116"/>
    </location>
</feature>
<feature type="signal peptide" evidence="1">
    <location>
        <begin position="1"/>
        <end position="23"/>
    </location>
</feature>
<dbReference type="Proteomes" id="UP001652620">
    <property type="component" value="Chromosome 1"/>
</dbReference>
<keyword evidence="2" id="KW-1185">Reference proteome</keyword>
<evidence type="ECO:0000313" key="2">
    <source>
        <dbReference type="Proteomes" id="UP001652620"/>
    </source>
</evidence>
<proteinExistence type="predicted"/>
<evidence type="ECO:0000313" key="4">
    <source>
        <dbReference type="RefSeq" id="XP_019846959.2"/>
    </source>
</evidence>
<reference evidence="2 3" key="1">
    <citation type="submission" date="2025-05" db="UniProtKB">
        <authorList>
            <consortium name="RefSeq"/>
        </authorList>
    </citation>
    <scope>NUCLEOTIDE SEQUENCE [LARGE SCALE GENOMIC DNA]</scope>
    <source>
        <tissue evidence="3 4">Adult</tissue>
    </source>
</reference>
<dbReference type="RefSeq" id="XP_049312942.1">
    <property type="nucleotide sequence ID" value="XM_049456985.1"/>
</dbReference>
<evidence type="ECO:0000313" key="6">
    <source>
        <dbReference type="RefSeq" id="XP_049312942.1"/>
    </source>
</evidence>
<protein>
    <submittedName>
        <fullName evidence="3 4">Uncharacterized protein LOC105229362</fullName>
    </submittedName>
</protein>
<dbReference type="OrthoDB" id="8032897at2759"/>
<sequence>MMKIITILMLYVILMMTIHSIESRPQNALGNDQDLDNFGQDVDEVRNSYYELPVPSTYSAVPFDRLQMLIAQYRPTSYIRTPGWSSGMNELFRMPETKRQVRYRQCYFNPISCFKK</sequence>